<feature type="compositionally biased region" description="Basic and acidic residues" evidence="1">
    <location>
        <begin position="29"/>
        <end position="51"/>
    </location>
</feature>
<dbReference type="EMBL" id="CP039375">
    <property type="protein sequence ID" value="QCD66564.1"/>
    <property type="molecule type" value="Genomic_DNA"/>
</dbReference>
<evidence type="ECO:0000313" key="3">
    <source>
        <dbReference type="EMBL" id="QCD66564.1"/>
    </source>
</evidence>
<evidence type="ECO:0000256" key="1">
    <source>
        <dbReference type="SAM" id="MobiDB-lite"/>
    </source>
</evidence>
<dbReference type="Proteomes" id="UP000297053">
    <property type="component" value="Chromosome"/>
</dbReference>
<dbReference type="RefSeq" id="WP_049940800.1">
    <property type="nucleotide sequence ID" value="NZ_CP039375.1"/>
</dbReference>
<reference evidence="3 4" key="1">
    <citation type="submission" date="2019-04" db="EMBL/GenBank/DDBJ databases">
        <title>Complete genome sequence of Arthrobacter sp. ZXY-2 associated with effective atrazine degradation and salt adaptation.</title>
        <authorList>
            <person name="Zhao X."/>
        </authorList>
    </citation>
    <scope>NUCLEOTIDE SEQUENCE [LARGE SCALE GENOMIC DNA]</scope>
    <source>
        <strain evidence="4">ZP60</strain>
    </source>
</reference>
<protein>
    <recommendedName>
        <fullName evidence="2">Halobacterial output domain-containing protein</fullName>
    </recommendedName>
</protein>
<dbReference type="Pfam" id="PF18545">
    <property type="entry name" value="HalOD1"/>
    <property type="match status" value="1"/>
</dbReference>
<evidence type="ECO:0000259" key="2">
    <source>
        <dbReference type="Pfam" id="PF18545"/>
    </source>
</evidence>
<proteinExistence type="predicted"/>
<gene>
    <name evidence="3" type="ORF">E5139_13255</name>
</gene>
<organism evidence="3 4">
    <name type="scientific">Halomicrobium mukohataei</name>
    <dbReference type="NCBI Taxonomy" id="57705"/>
    <lineage>
        <taxon>Archaea</taxon>
        <taxon>Methanobacteriati</taxon>
        <taxon>Methanobacteriota</taxon>
        <taxon>Stenosarchaea group</taxon>
        <taxon>Halobacteria</taxon>
        <taxon>Halobacteriales</taxon>
        <taxon>Haloarculaceae</taxon>
        <taxon>Halomicrobium</taxon>
    </lineage>
</organism>
<feature type="region of interest" description="Disordered" evidence="1">
    <location>
        <begin position="1"/>
        <end position="51"/>
    </location>
</feature>
<accession>A0A4D6KER6</accession>
<feature type="domain" description="Halobacterial output" evidence="2">
    <location>
        <begin position="74"/>
        <end position="147"/>
    </location>
</feature>
<name>A0A4D6KER6_9EURY</name>
<dbReference type="InterPro" id="IPR040624">
    <property type="entry name" value="HalOD1"/>
</dbReference>
<sequence length="150" mass="17112">MSSGLDIALQFERPGSVRRRPGATPRPSPRPDRWSSDRHRRRFEDGETKQMNDDLVVEYDAEFDRHVVEFDADDDWSTSEMVVYAMSEVSGEEPTALRPLGTVIDPDALDTIFDRCPDDGRGDAHISFEYEGYEVTVYSHGRLTITEPRS</sequence>
<dbReference type="AlphaFoldDB" id="A0A4D6KER6"/>
<dbReference type="KEGG" id="halz:E5139_13255"/>
<evidence type="ECO:0000313" key="4">
    <source>
        <dbReference type="Proteomes" id="UP000297053"/>
    </source>
</evidence>
<dbReference type="GeneID" id="42179925"/>
<reference evidence="3 4" key="2">
    <citation type="submission" date="2019-04" db="EMBL/GenBank/DDBJ databases">
        <authorList>
            <person name="Yang S."/>
            <person name="Wei W."/>
        </authorList>
    </citation>
    <scope>NUCLEOTIDE SEQUENCE [LARGE SCALE GENOMIC DNA]</scope>
    <source>
        <strain evidence="4">ZP60</strain>
    </source>
</reference>